<comment type="caution">
    <text evidence="2">The sequence shown here is derived from an EMBL/GenBank/DDBJ whole genome shotgun (WGS) entry which is preliminary data.</text>
</comment>
<evidence type="ECO:0000256" key="1">
    <source>
        <dbReference type="SAM" id="Phobius"/>
    </source>
</evidence>
<dbReference type="Proteomes" id="UP001238603">
    <property type="component" value="Unassembled WGS sequence"/>
</dbReference>
<evidence type="ECO:0000313" key="3">
    <source>
        <dbReference type="Proteomes" id="UP001238603"/>
    </source>
</evidence>
<organism evidence="2 3">
    <name type="scientific">Roseateles subflavus</name>
    <dbReference type="NCBI Taxonomy" id="3053353"/>
    <lineage>
        <taxon>Bacteria</taxon>
        <taxon>Pseudomonadati</taxon>
        <taxon>Pseudomonadota</taxon>
        <taxon>Betaproteobacteria</taxon>
        <taxon>Burkholderiales</taxon>
        <taxon>Sphaerotilaceae</taxon>
        <taxon>Roseateles</taxon>
    </lineage>
</organism>
<evidence type="ECO:0000313" key="2">
    <source>
        <dbReference type="EMBL" id="MDL5032906.1"/>
    </source>
</evidence>
<dbReference type="EMBL" id="JASVDS010000003">
    <property type="protein sequence ID" value="MDL5032906.1"/>
    <property type="molecule type" value="Genomic_DNA"/>
</dbReference>
<keyword evidence="1" id="KW-0812">Transmembrane</keyword>
<keyword evidence="1" id="KW-0472">Membrane</keyword>
<feature type="transmembrane region" description="Helical" evidence="1">
    <location>
        <begin position="51"/>
        <end position="72"/>
    </location>
</feature>
<proteinExistence type="predicted"/>
<keyword evidence="1" id="KW-1133">Transmembrane helix</keyword>
<gene>
    <name evidence="2" type="ORF">QRD43_13405</name>
</gene>
<sequence>MTASRRRAPAFQLEVRAPFLWRALHGVVWTLALAAGTAALALQVEAMDGRGAAVVCAGVAGLLWPLLAGWAWRHAAGCASQLLWDGEGWSLRDGPARHAAQEDADRQAVEVTVSLDLGGFLLLCCRPLATEAGGSLVTGAARFLPLSRRHHPGAWLPLRWALFAARRPPPGLV</sequence>
<keyword evidence="3" id="KW-1185">Reference proteome</keyword>
<accession>A0ABT7LN37</accession>
<name>A0ABT7LN37_9BURK</name>
<dbReference type="RefSeq" id="WP_285982972.1">
    <property type="nucleotide sequence ID" value="NZ_JASVDS010000003.1"/>
</dbReference>
<protein>
    <submittedName>
        <fullName evidence="2">Uncharacterized protein</fullName>
    </submittedName>
</protein>
<reference evidence="2 3" key="1">
    <citation type="submission" date="2023-06" db="EMBL/GenBank/DDBJ databases">
        <title>Pelomonas sp. APW6 16S ribosomal RNA gene genome sequencing and assembly.</title>
        <authorList>
            <person name="Woo H."/>
        </authorList>
    </citation>
    <scope>NUCLEOTIDE SEQUENCE [LARGE SCALE GENOMIC DNA]</scope>
    <source>
        <strain evidence="2 3">APW6</strain>
    </source>
</reference>